<organism evidence="2 3">
    <name type="scientific">Candidatus Blautia merdavium</name>
    <dbReference type="NCBI Taxonomy" id="2838494"/>
    <lineage>
        <taxon>Bacteria</taxon>
        <taxon>Bacillati</taxon>
        <taxon>Bacillota</taxon>
        <taxon>Clostridia</taxon>
        <taxon>Lachnospirales</taxon>
        <taxon>Lachnospiraceae</taxon>
        <taxon>Blautia</taxon>
    </lineage>
</organism>
<dbReference type="AlphaFoldDB" id="A0A9D2PPM3"/>
<feature type="signal peptide" evidence="1">
    <location>
        <begin position="1"/>
        <end position="25"/>
    </location>
</feature>
<evidence type="ECO:0000313" key="3">
    <source>
        <dbReference type="Proteomes" id="UP000823886"/>
    </source>
</evidence>
<sequence length="174" mass="18824">MSMKRKFVALMVVIVLSLTSLTACGAKTPQDIVSEALGLDASGGSEVSASDTHGGFHGDGTSCIVLTFQDDAVLEQIKANADWNSLPMDETTQILVYGISGEENHTAYQIGPYLSDSNGNPLVPEVKNGYYFLLDRQAEDDAAGKDILERNSFNFTFGLYDTDTNTLYCCELDT</sequence>
<protein>
    <recommendedName>
        <fullName evidence="4">Lipoprotein</fullName>
    </recommendedName>
</protein>
<reference evidence="2" key="2">
    <citation type="submission" date="2021-04" db="EMBL/GenBank/DDBJ databases">
        <authorList>
            <person name="Gilroy R."/>
        </authorList>
    </citation>
    <scope>NUCLEOTIDE SEQUENCE</scope>
    <source>
        <strain evidence="2">ChiBcec2-3848</strain>
    </source>
</reference>
<keyword evidence="1" id="KW-0732">Signal</keyword>
<gene>
    <name evidence="2" type="ORF">H9753_12015</name>
</gene>
<feature type="chain" id="PRO_5038571078" description="Lipoprotein" evidence="1">
    <location>
        <begin position="26"/>
        <end position="174"/>
    </location>
</feature>
<evidence type="ECO:0000313" key="2">
    <source>
        <dbReference type="EMBL" id="HJC64321.1"/>
    </source>
</evidence>
<dbReference type="EMBL" id="DWVZ01000157">
    <property type="protein sequence ID" value="HJC64321.1"/>
    <property type="molecule type" value="Genomic_DNA"/>
</dbReference>
<dbReference type="Proteomes" id="UP000823886">
    <property type="component" value="Unassembled WGS sequence"/>
</dbReference>
<evidence type="ECO:0008006" key="4">
    <source>
        <dbReference type="Google" id="ProtNLM"/>
    </source>
</evidence>
<name>A0A9D2PPM3_9FIRM</name>
<proteinExistence type="predicted"/>
<accession>A0A9D2PPM3</accession>
<reference evidence="2" key="1">
    <citation type="journal article" date="2021" name="PeerJ">
        <title>Extensive microbial diversity within the chicken gut microbiome revealed by metagenomics and culture.</title>
        <authorList>
            <person name="Gilroy R."/>
            <person name="Ravi A."/>
            <person name="Getino M."/>
            <person name="Pursley I."/>
            <person name="Horton D.L."/>
            <person name="Alikhan N.F."/>
            <person name="Baker D."/>
            <person name="Gharbi K."/>
            <person name="Hall N."/>
            <person name="Watson M."/>
            <person name="Adriaenssens E.M."/>
            <person name="Foster-Nyarko E."/>
            <person name="Jarju S."/>
            <person name="Secka A."/>
            <person name="Antonio M."/>
            <person name="Oren A."/>
            <person name="Chaudhuri R.R."/>
            <person name="La Ragione R."/>
            <person name="Hildebrand F."/>
            <person name="Pallen M.J."/>
        </authorList>
    </citation>
    <scope>NUCLEOTIDE SEQUENCE</scope>
    <source>
        <strain evidence="2">ChiBcec2-3848</strain>
    </source>
</reference>
<evidence type="ECO:0000256" key="1">
    <source>
        <dbReference type="SAM" id="SignalP"/>
    </source>
</evidence>
<dbReference type="PROSITE" id="PS51257">
    <property type="entry name" value="PROKAR_LIPOPROTEIN"/>
    <property type="match status" value="1"/>
</dbReference>
<comment type="caution">
    <text evidence="2">The sequence shown here is derived from an EMBL/GenBank/DDBJ whole genome shotgun (WGS) entry which is preliminary data.</text>
</comment>